<gene>
    <name evidence="2" type="ORF">GCM10009119_08910</name>
</gene>
<dbReference type="Proteomes" id="UP001500469">
    <property type="component" value="Unassembled WGS sequence"/>
</dbReference>
<sequence length="200" mass="21584">MTSINSKNTAGILGLLAVAIFLGSLVFFGIANREFSFWDDFISRLGAKGAPNALVWNLIGFVVVGILLFGFGLCYGLLLRDRLLAVLLSFFGLGFAFIASPVDFSDSEVSKVHVLAVCLGLACWLLGLSRMGYNPQLSQKIRNRANVTAVLLLAAITGHVLGGWAMPMTHRLVFGIVFGWTAITSLELLLVKESSDQKTT</sequence>
<evidence type="ECO:0000256" key="1">
    <source>
        <dbReference type="SAM" id="Phobius"/>
    </source>
</evidence>
<feature type="transmembrane region" description="Helical" evidence="1">
    <location>
        <begin position="54"/>
        <end position="78"/>
    </location>
</feature>
<evidence type="ECO:0000313" key="2">
    <source>
        <dbReference type="EMBL" id="GAA0877923.1"/>
    </source>
</evidence>
<dbReference type="Pfam" id="PF06197">
    <property type="entry name" value="DUF998"/>
    <property type="match status" value="1"/>
</dbReference>
<keyword evidence="3" id="KW-1185">Reference proteome</keyword>
<keyword evidence="1" id="KW-0812">Transmembrane</keyword>
<keyword evidence="1" id="KW-0472">Membrane</keyword>
<dbReference type="EMBL" id="BAAAFI010000002">
    <property type="protein sequence ID" value="GAA0877923.1"/>
    <property type="molecule type" value="Genomic_DNA"/>
</dbReference>
<feature type="transmembrane region" description="Helical" evidence="1">
    <location>
        <begin position="12"/>
        <end position="31"/>
    </location>
</feature>
<evidence type="ECO:0000313" key="3">
    <source>
        <dbReference type="Proteomes" id="UP001500469"/>
    </source>
</evidence>
<feature type="transmembrane region" description="Helical" evidence="1">
    <location>
        <begin position="172"/>
        <end position="191"/>
    </location>
</feature>
<keyword evidence="1" id="KW-1133">Transmembrane helix</keyword>
<feature type="transmembrane region" description="Helical" evidence="1">
    <location>
        <begin position="114"/>
        <end position="133"/>
    </location>
</feature>
<name>A0ABN1MWV3_9BACT</name>
<protein>
    <recommendedName>
        <fullName evidence="4">DUF998 domain-containing protein</fullName>
    </recommendedName>
</protein>
<organism evidence="2 3">
    <name type="scientific">Algoriphagus jejuensis</name>
    <dbReference type="NCBI Taxonomy" id="419934"/>
    <lineage>
        <taxon>Bacteria</taxon>
        <taxon>Pseudomonadati</taxon>
        <taxon>Bacteroidota</taxon>
        <taxon>Cytophagia</taxon>
        <taxon>Cytophagales</taxon>
        <taxon>Cyclobacteriaceae</taxon>
        <taxon>Algoriphagus</taxon>
    </lineage>
</organism>
<feature type="transmembrane region" description="Helical" evidence="1">
    <location>
        <begin position="145"/>
        <end position="166"/>
    </location>
</feature>
<dbReference type="InterPro" id="IPR009339">
    <property type="entry name" value="DUF998"/>
</dbReference>
<proteinExistence type="predicted"/>
<evidence type="ECO:0008006" key="4">
    <source>
        <dbReference type="Google" id="ProtNLM"/>
    </source>
</evidence>
<reference evidence="2 3" key="1">
    <citation type="journal article" date="2019" name="Int. J. Syst. Evol. Microbiol.">
        <title>The Global Catalogue of Microorganisms (GCM) 10K type strain sequencing project: providing services to taxonomists for standard genome sequencing and annotation.</title>
        <authorList>
            <consortium name="The Broad Institute Genomics Platform"/>
            <consortium name="The Broad Institute Genome Sequencing Center for Infectious Disease"/>
            <person name="Wu L."/>
            <person name="Ma J."/>
        </authorList>
    </citation>
    <scope>NUCLEOTIDE SEQUENCE [LARGE SCALE GENOMIC DNA]</scope>
    <source>
        <strain evidence="2 3">JCM 16112</strain>
    </source>
</reference>
<feature type="transmembrane region" description="Helical" evidence="1">
    <location>
        <begin position="83"/>
        <end position="102"/>
    </location>
</feature>
<dbReference type="RefSeq" id="WP_343848823.1">
    <property type="nucleotide sequence ID" value="NZ_BAAAFI010000002.1"/>
</dbReference>
<accession>A0ABN1MWV3</accession>
<comment type="caution">
    <text evidence="2">The sequence shown here is derived from an EMBL/GenBank/DDBJ whole genome shotgun (WGS) entry which is preliminary data.</text>
</comment>